<dbReference type="Proteomes" id="UP001164803">
    <property type="component" value="Chromosome"/>
</dbReference>
<organism evidence="1 2">
    <name type="scientific">Alicyclobacillus dauci</name>
    <dbReference type="NCBI Taxonomy" id="1475485"/>
    <lineage>
        <taxon>Bacteria</taxon>
        <taxon>Bacillati</taxon>
        <taxon>Bacillota</taxon>
        <taxon>Bacilli</taxon>
        <taxon>Bacillales</taxon>
        <taxon>Alicyclobacillaceae</taxon>
        <taxon>Alicyclobacillus</taxon>
    </lineage>
</organism>
<accession>A0ABY6Z2R1</accession>
<keyword evidence="2" id="KW-1185">Reference proteome</keyword>
<sequence>MNKVLRELDEQELQIVYYPRMAELQPYDVLQFHLYEWETGRCSAVLTGIECVSRWLDEAGIPNELILPTEQDMIVSLERALLSTESRRHKESQIVVGIINIDDLRRTSEKSSSEHDVQRMKLDIHRILLEYVESWKGHLTALGGTEYLFVTTRGIFETVTGGYKSLPLAREIENRFGLSLSIGVGFGASAFDAGTHARLALGHCIDGGGNMCFIVREDKSVIGPLELAEPLAVNLSLLDVGLLTKAEAAGLSAGYLAKLVNHVTRIGKLEYTARELASILQVTVRTTHRLLLSWVDAGLVEITGTDRPGVRGRPTQVYKLSCLANVLRS</sequence>
<gene>
    <name evidence="1" type="ORF">NZD86_00670</name>
</gene>
<evidence type="ECO:0000313" key="1">
    <source>
        <dbReference type="EMBL" id="WAH37127.1"/>
    </source>
</evidence>
<dbReference type="RefSeq" id="WP_268044572.1">
    <property type="nucleotide sequence ID" value="NZ_CP104064.1"/>
</dbReference>
<evidence type="ECO:0008006" key="3">
    <source>
        <dbReference type="Google" id="ProtNLM"/>
    </source>
</evidence>
<proteinExistence type="predicted"/>
<dbReference type="InterPro" id="IPR043128">
    <property type="entry name" value="Rev_trsase/Diguanyl_cyclase"/>
</dbReference>
<name>A0ABY6Z2R1_9BACL</name>
<dbReference type="Gene3D" id="3.30.70.270">
    <property type="match status" value="1"/>
</dbReference>
<evidence type="ECO:0000313" key="2">
    <source>
        <dbReference type="Proteomes" id="UP001164803"/>
    </source>
</evidence>
<dbReference type="EMBL" id="CP104064">
    <property type="protein sequence ID" value="WAH37127.1"/>
    <property type="molecule type" value="Genomic_DNA"/>
</dbReference>
<protein>
    <recommendedName>
        <fullName evidence="3">Sugar-specific transcriptional regulator TrmB</fullName>
    </recommendedName>
</protein>
<reference evidence="1" key="1">
    <citation type="submission" date="2022-08" db="EMBL/GenBank/DDBJ databases">
        <title>Alicyclobacillus dauci DSM2870, complete genome.</title>
        <authorList>
            <person name="Wang Q."/>
            <person name="Cai R."/>
            <person name="Wang Z."/>
        </authorList>
    </citation>
    <scope>NUCLEOTIDE SEQUENCE</scope>
    <source>
        <strain evidence="1">DSM 28700</strain>
    </source>
</reference>